<dbReference type="Pfam" id="PF22780">
    <property type="entry name" value="HI0933_like_1st"/>
    <property type="match status" value="1"/>
</dbReference>
<keyword evidence="7" id="KW-1185">Reference proteome</keyword>
<dbReference type="Gene3D" id="2.40.30.10">
    <property type="entry name" value="Translation factors"/>
    <property type="match status" value="1"/>
</dbReference>
<evidence type="ECO:0000256" key="3">
    <source>
        <dbReference type="ARBA" id="ARBA00022827"/>
    </source>
</evidence>
<keyword evidence="3" id="KW-0274">FAD</keyword>
<protein>
    <submittedName>
        <fullName evidence="6">Aminoacetone oxidase family FAD-binding enzyme</fullName>
    </submittedName>
</protein>
<dbReference type="InterPro" id="IPR023166">
    <property type="entry name" value="BaiN-like_dom_sf"/>
</dbReference>
<dbReference type="PANTHER" id="PTHR42887">
    <property type="entry name" value="OS12G0638800 PROTEIN"/>
    <property type="match status" value="1"/>
</dbReference>
<proteinExistence type="predicted"/>
<dbReference type="InterPro" id="IPR036188">
    <property type="entry name" value="FAD/NAD-bd_sf"/>
</dbReference>
<dbReference type="Pfam" id="PF03486">
    <property type="entry name" value="HI0933_like"/>
    <property type="match status" value="1"/>
</dbReference>
<dbReference type="PRINTS" id="PR00411">
    <property type="entry name" value="PNDRDTASEI"/>
</dbReference>
<name>A0A6I6EWF3_9CLOT</name>
<dbReference type="SUPFAM" id="SSF160996">
    <property type="entry name" value="HI0933 insert domain-like"/>
    <property type="match status" value="1"/>
</dbReference>
<accession>A0A6I6EWF3</accession>
<dbReference type="EMBL" id="CP046522">
    <property type="protein sequence ID" value="QGU96673.1"/>
    <property type="molecule type" value="Genomic_DNA"/>
</dbReference>
<evidence type="ECO:0000313" key="7">
    <source>
        <dbReference type="Proteomes" id="UP000422764"/>
    </source>
</evidence>
<evidence type="ECO:0000256" key="2">
    <source>
        <dbReference type="ARBA" id="ARBA00022630"/>
    </source>
</evidence>
<evidence type="ECO:0000256" key="1">
    <source>
        <dbReference type="ARBA" id="ARBA00001974"/>
    </source>
</evidence>
<dbReference type="NCBIfam" id="TIGR00275">
    <property type="entry name" value="aminoacetone oxidase family FAD-binding enzyme"/>
    <property type="match status" value="1"/>
</dbReference>
<feature type="domain" description="RsdA/BaiN/AoA(So)-like Rossmann fold-like" evidence="4">
    <location>
        <begin position="3"/>
        <end position="406"/>
    </location>
</feature>
<dbReference type="InterPro" id="IPR004792">
    <property type="entry name" value="BaiN-like"/>
</dbReference>
<sequence>MKHDIIVVGGGSSGIIAAITAKNLGADVAIIESNNRIGKKLLTTGNGRCNISNKNVNSSRFHSENPSFFEPVLNSFTLSHTMSFFNELGLPIVTLEEGKMYPMSLQASSVIDILKSSLEEKNIPIYLDSKVTDIKASENGFKIYITSQSIEFECNKLILCCGGKSAPNTGSDGSGFTLAKKLGHNIIEPIPALVQLKLNYKKLKALSGVKFEGSAEVFINNKPIQKEFGEILFTDYGISGPPILQLSRNASKGISEGEKVTLKVDMLNNLSQEELRDFFENHWGVFGYRSIHDSFIGIINKKIIPILLRESGIENIHKTCWELTWNEKESIYNLLKDWEFEVIGTNGFNNAQVTAGGVNTLEVDSNTLQSKVIPDLYFCGEVLDVDGDCGGFNLQWAWASGFVAGKNAAEKIAAQFS</sequence>
<dbReference type="AlphaFoldDB" id="A0A6I6EWF3"/>
<evidence type="ECO:0000313" key="6">
    <source>
        <dbReference type="EMBL" id="QGU96673.1"/>
    </source>
</evidence>
<dbReference type="InterPro" id="IPR055178">
    <property type="entry name" value="RsdA/BaiN/AoA(So)-like_dom"/>
</dbReference>
<comment type="cofactor">
    <cofactor evidence="1">
        <name>FAD</name>
        <dbReference type="ChEBI" id="CHEBI:57692"/>
    </cofactor>
</comment>
<gene>
    <name evidence="6" type="ORF">GOM49_17715</name>
</gene>
<evidence type="ECO:0000259" key="4">
    <source>
        <dbReference type="Pfam" id="PF03486"/>
    </source>
</evidence>
<dbReference type="Gene3D" id="3.50.50.60">
    <property type="entry name" value="FAD/NAD(P)-binding domain"/>
    <property type="match status" value="1"/>
</dbReference>
<keyword evidence="2" id="KW-0285">Flavoprotein</keyword>
<reference evidence="6 7" key="1">
    <citation type="submission" date="2019-12" db="EMBL/GenBank/DDBJ databases">
        <title>Genome sequenceing of Clostridium bovifaecis.</title>
        <authorList>
            <person name="Yao Y."/>
        </authorList>
    </citation>
    <scope>NUCLEOTIDE SEQUENCE [LARGE SCALE GENOMIC DNA]</scope>
    <source>
        <strain evidence="6 7">BXX</strain>
    </source>
</reference>
<dbReference type="PANTHER" id="PTHR42887:SF2">
    <property type="entry name" value="OS12G0638800 PROTEIN"/>
    <property type="match status" value="1"/>
</dbReference>
<feature type="domain" description="RsdA/BaiN/AoA(So)-like insert" evidence="5">
    <location>
        <begin position="191"/>
        <end position="353"/>
    </location>
</feature>
<dbReference type="SUPFAM" id="SSF51905">
    <property type="entry name" value="FAD/NAD(P)-binding domain"/>
    <property type="match status" value="1"/>
</dbReference>
<dbReference type="Gene3D" id="1.10.8.260">
    <property type="entry name" value="HI0933 insert domain-like"/>
    <property type="match status" value="1"/>
</dbReference>
<dbReference type="InterPro" id="IPR057661">
    <property type="entry name" value="RsdA/BaiN/AoA(So)_Rossmann"/>
</dbReference>
<dbReference type="Proteomes" id="UP000422764">
    <property type="component" value="Chromosome"/>
</dbReference>
<organism evidence="6 7">
    <name type="scientific">Clostridium bovifaecis</name>
    <dbReference type="NCBI Taxonomy" id="2184719"/>
    <lineage>
        <taxon>Bacteria</taxon>
        <taxon>Bacillati</taxon>
        <taxon>Bacillota</taxon>
        <taxon>Clostridia</taxon>
        <taxon>Eubacteriales</taxon>
        <taxon>Clostridiaceae</taxon>
        <taxon>Clostridium</taxon>
    </lineage>
</organism>
<evidence type="ECO:0000259" key="5">
    <source>
        <dbReference type="Pfam" id="PF22780"/>
    </source>
</evidence>